<reference evidence="10 11" key="1">
    <citation type="submission" date="2019-01" db="EMBL/GenBank/DDBJ databases">
        <authorList>
            <person name="Chen W.-M."/>
        </authorList>
    </citation>
    <scope>NUCLEOTIDE SEQUENCE [LARGE SCALE GENOMIC DNA]</scope>
    <source>
        <strain evidence="10 11">CCP-6</strain>
    </source>
</reference>
<dbReference type="Pfam" id="PF00410">
    <property type="entry name" value="Ribosomal_S8"/>
    <property type="match status" value="1"/>
</dbReference>
<dbReference type="GO" id="GO:0003735">
    <property type="term" value="F:structural constituent of ribosome"/>
    <property type="evidence" value="ECO:0007669"/>
    <property type="project" value="InterPro"/>
</dbReference>
<sequence length="132" mass="14655">MSMSDPLGDMLTRIRNAQHARQSRCVAPASQLKADVLDVLKREGYIRAWRKTDVRTGVSQLDIELKYAEGEPAIKEIARVSKPGRRVYSKIKELPKFYNGLGIQILSTPKGVMSDVEARAANVGGEVLARVF</sequence>
<comment type="function">
    <text evidence="8">One of the primary rRNA binding proteins, it binds directly to 16S rRNA central domain where it helps coordinate assembly of the platform of the 30S subunit.</text>
</comment>
<keyword evidence="4 8" id="KW-0689">Ribosomal protein</keyword>
<comment type="similarity">
    <text evidence="1 8 9">Belongs to the universal ribosomal protein uS8 family.</text>
</comment>
<dbReference type="SUPFAM" id="SSF56047">
    <property type="entry name" value="Ribosomal protein S8"/>
    <property type="match status" value="1"/>
</dbReference>
<proteinExistence type="inferred from homology"/>
<dbReference type="PROSITE" id="PS00053">
    <property type="entry name" value="RIBOSOMAL_S8"/>
    <property type="match status" value="1"/>
</dbReference>
<dbReference type="GO" id="GO:0005840">
    <property type="term" value="C:ribosome"/>
    <property type="evidence" value="ECO:0007669"/>
    <property type="project" value="UniProtKB-KW"/>
</dbReference>
<dbReference type="RefSeq" id="WP_127789248.1">
    <property type="nucleotide sequence ID" value="NZ_SACL01000008.1"/>
</dbReference>
<evidence type="ECO:0000256" key="8">
    <source>
        <dbReference type="HAMAP-Rule" id="MF_01302"/>
    </source>
</evidence>
<evidence type="ECO:0000256" key="1">
    <source>
        <dbReference type="ARBA" id="ARBA00006471"/>
    </source>
</evidence>
<dbReference type="Gene3D" id="3.30.1490.10">
    <property type="match status" value="1"/>
</dbReference>
<dbReference type="FunFam" id="3.30.1370.30:FF:000002">
    <property type="entry name" value="30S ribosomal protein S8"/>
    <property type="match status" value="1"/>
</dbReference>
<dbReference type="Gene3D" id="3.30.1370.30">
    <property type="match status" value="1"/>
</dbReference>
<organism evidence="10 11">
    <name type="scientific">Rhodovarius crocodyli</name>
    <dbReference type="NCBI Taxonomy" id="1979269"/>
    <lineage>
        <taxon>Bacteria</taxon>
        <taxon>Pseudomonadati</taxon>
        <taxon>Pseudomonadota</taxon>
        <taxon>Alphaproteobacteria</taxon>
        <taxon>Acetobacterales</taxon>
        <taxon>Roseomonadaceae</taxon>
        <taxon>Rhodovarius</taxon>
    </lineage>
</organism>
<dbReference type="PANTHER" id="PTHR11758">
    <property type="entry name" value="40S RIBOSOMAL PROTEIN S15A"/>
    <property type="match status" value="1"/>
</dbReference>
<dbReference type="HAMAP" id="MF_01302_B">
    <property type="entry name" value="Ribosomal_uS8_B"/>
    <property type="match status" value="1"/>
</dbReference>
<dbReference type="FunFam" id="3.30.1490.10:FF:000001">
    <property type="entry name" value="30S ribosomal protein S8"/>
    <property type="match status" value="1"/>
</dbReference>
<keyword evidence="5 8" id="KW-0687">Ribonucleoprotein</keyword>
<dbReference type="NCBIfam" id="NF001109">
    <property type="entry name" value="PRK00136.1"/>
    <property type="match status" value="1"/>
</dbReference>
<dbReference type="GO" id="GO:0019843">
    <property type="term" value="F:rRNA binding"/>
    <property type="evidence" value="ECO:0007669"/>
    <property type="project" value="UniProtKB-UniRule"/>
</dbReference>
<evidence type="ECO:0000313" key="10">
    <source>
        <dbReference type="EMBL" id="RVT91918.1"/>
    </source>
</evidence>
<dbReference type="GO" id="GO:0005737">
    <property type="term" value="C:cytoplasm"/>
    <property type="evidence" value="ECO:0007669"/>
    <property type="project" value="UniProtKB-ARBA"/>
</dbReference>
<dbReference type="EMBL" id="SACL01000008">
    <property type="protein sequence ID" value="RVT91918.1"/>
    <property type="molecule type" value="Genomic_DNA"/>
</dbReference>
<dbReference type="InterPro" id="IPR035987">
    <property type="entry name" value="Ribosomal_uS8_sf"/>
</dbReference>
<evidence type="ECO:0000256" key="2">
    <source>
        <dbReference type="ARBA" id="ARBA00022730"/>
    </source>
</evidence>
<name>A0A437M2K7_9PROT</name>
<dbReference type="InterPro" id="IPR000630">
    <property type="entry name" value="Ribosomal_uS8"/>
</dbReference>
<dbReference type="GO" id="GO:1990904">
    <property type="term" value="C:ribonucleoprotein complex"/>
    <property type="evidence" value="ECO:0007669"/>
    <property type="project" value="UniProtKB-KW"/>
</dbReference>
<evidence type="ECO:0000256" key="6">
    <source>
        <dbReference type="ARBA" id="ARBA00035258"/>
    </source>
</evidence>
<evidence type="ECO:0000256" key="9">
    <source>
        <dbReference type="RuleBase" id="RU003660"/>
    </source>
</evidence>
<dbReference type="Proteomes" id="UP000282957">
    <property type="component" value="Unassembled WGS sequence"/>
</dbReference>
<dbReference type="OrthoDB" id="9802617at2"/>
<accession>A0A437M2K7</accession>
<comment type="subunit">
    <text evidence="7 8">Part of the 30S ribosomal subunit. Contacts proteins S5 and S12.</text>
</comment>
<keyword evidence="2 8" id="KW-0699">rRNA-binding</keyword>
<protein>
    <recommendedName>
        <fullName evidence="6 8">Small ribosomal subunit protein uS8</fullName>
    </recommendedName>
</protein>
<evidence type="ECO:0000256" key="3">
    <source>
        <dbReference type="ARBA" id="ARBA00022884"/>
    </source>
</evidence>
<gene>
    <name evidence="8" type="primary">rpsH</name>
    <name evidence="10" type="ORF">EOD42_19450</name>
</gene>
<dbReference type="GO" id="GO:0006412">
    <property type="term" value="P:translation"/>
    <property type="evidence" value="ECO:0007669"/>
    <property type="project" value="UniProtKB-UniRule"/>
</dbReference>
<evidence type="ECO:0000256" key="7">
    <source>
        <dbReference type="ARBA" id="ARBA00046740"/>
    </source>
</evidence>
<evidence type="ECO:0000256" key="5">
    <source>
        <dbReference type="ARBA" id="ARBA00023274"/>
    </source>
</evidence>
<keyword evidence="3 8" id="KW-0694">RNA-binding</keyword>
<dbReference type="AlphaFoldDB" id="A0A437M2K7"/>
<dbReference type="InterPro" id="IPR047863">
    <property type="entry name" value="Ribosomal_uS8_CS"/>
</dbReference>
<evidence type="ECO:0000256" key="4">
    <source>
        <dbReference type="ARBA" id="ARBA00022980"/>
    </source>
</evidence>
<evidence type="ECO:0000313" key="11">
    <source>
        <dbReference type="Proteomes" id="UP000282957"/>
    </source>
</evidence>
<comment type="caution">
    <text evidence="10">The sequence shown here is derived from an EMBL/GenBank/DDBJ whole genome shotgun (WGS) entry which is preliminary data.</text>
</comment>
<keyword evidence="11" id="KW-1185">Reference proteome</keyword>